<dbReference type="InterPro" id="IPR001128">
    <property type="entry name" value="Cyt_P450"/>
</dbReference>
<name>A0A103XT13_CYNCS</name>
<dbReference type="EMBL" id="LEKV01004332">
    <property type="protein sequence ID" value="KVH96334.1"/>
    <property type="molecule type" value="Genomic_DNA"/>
</dbReference>
<dbReference type="GO" id="GO:0004497">
    <property type="term" value="F:monooxygenase activity"/>
    <property type="evidence" value="ECO:0007669"/>
    <property type="project" value="InterPro"/>
</dbReference>
<evidence type="ECO:0000313" key="3">
    <source>
        <dbReference type="EMBL" id="KVH96334.1"/>
    </source>
</evidence>
<protein>
    <recommendedName>
        <fullName evidence="5">Cytochrome P450</fullName>
    </recommendedName>
</protein>
<dbReference type="GO" id="GO:0005506">
    <property type="term" value="F:iron ion binding"/>
    <property type="evidence" value="ECO:0007669"/>
    <property type="project" value="InterPro"/>
</dbReference>
<dbReference type="AlphaFoldDB" id="A0A103XT13"/>
<dbReference type="OMA" id="YHIQANT"/>
<dbReference type="InterPro" id="IPR002401">
    <property type="entry name" value="Cyt_P450_E_grp-I"/>
</dbReference>
<feature type="binding site" description="axial binding residue" evidence="2">
    <location>
        <position position="50"/>
    </location>
    <ligand>
        <name>heme</name>
        <dbReference type="ChEBI" id="CHEBI:30413"/>
    </ligand>
    <ligandPart>
        <name>Fe</name>
        <dbReference type="ChEBI" id="CHEBI:18248"/>
    </ligandPart>
</feature>
<dbReference type="InterPro" id="IPR053062">
    <property type="entry name" value="CYP450_84A"/>
</dbReference>
<dbReference type="Pfam" id="PF00067">
    <property type="entry name" value="p450"/>
    <property type="match status" value="1"/>
</dbReference>
<keyword evidence="2" id="KW-0408">Iron</keyword>
<dbReference type="PANTHER" id="PTHR47945">
    <property type="entry name" value="CYTOCHROME P450 84A1-RELATED"/>
    <property type="match status" value="1"/>
</dbReference>
<organism evidence="3 4">
    <name type="scientific">Cynara cardunculus var. scolymus</name>
    <name type="common">Globe artichoke</name>
    <name type="synonym">Cynara scolymus</name>
    <dbReference type="NCBI Taxonomy" id="59895"/>
    <lineage>
        <taxon>Eukaryota</taxon>
        <taxon>Viridiplantae</taxon>
        <taxon>Streptophyta</taxon>
        <taxon>Embryophyta</taxon>
        <taxon>Tracheophyta</taxon>
        <taxon>Spermatophyta</taxon>
        <taxon>Magnoliopsida</taxon>
        <taxon>eudicotyledons</taxon>
        <taxon>Gunneridae</taxon>
        <taxon>Pentapetalae</taxon>
        <taxon>asterids</taxon>
        <taxon>campanulids</taxon>
        <taxon>Asterales</taxon>
        <taxon>Asteraceae</taxon>
        <taxon>Carduoideae</taxon>
        <taxon>Cardueae</taxon>
        <taxon>Carduinae</taxon>
        <taxon>Cynara</taxon>
    </lineage>
</organism>
<dbReference type="SUPFAM" id="SSF48264">
    <property type="entry name" value="Cytochrome P450"/>
    <property type="match status" value="1"/>
</dbReference>
<comment type="caution">
    <text evidence="3">The sequence shown here is derived from an EMBL/GenBank/DDBJ whole genome shotgun (WGS) entry which is preliminary data.</text>
</comment>
<evidence type="ECO:0000313" key="4">
    <source>
        <dbReference type="Proteomes" id="UP000243975"/>
    </source>
</evidence>
<dbReference type="InterPro" id="IPR036396">
    <property type="entry name" value="Cyt_P450_sf"/>
</dbReference>
<evidence type="ECO:0000256" key="2">
    <source>
        <dbReference type="PIRSR" id="PIRSR602401-1"/>
    </source>
</evidence>
<sequence>MVNAYAINRDKSAWEDPNTFNPSRFLENGAPSFKGSNYEFLLFGSSLRSCPRMQLGLYAIEIAVAHLLHSFTW</sequence>
<dbReference type="Proteomes" id="UP000243975">
    <property type="component" value="Unassembled WGS sequence"/>
</dbReference>
<comment type="cofactor">
    <cofactor evidence="2">
        <name>heme</name>
        <dbReference type="ChEBI" id="CHEBI:30413"/>
    </cofactor>
</comment>
<gene>
    <name evidence="3" type="ORF">Ccrd_001584</name>
</gene>
<dbReference type="PRINTS" id="PR00463">
    <property type="entry name" value="EP450I"/>
</dbReference>
<dbReference type="GO" id="GO:0020037">
    <property type="term" value="F:heme binding"/>
    <property type="evidence" value="ECO:0007669"/>
    <property type="project" value="InterPro"/>
</dbReference>
<evidence type="ECO:0008006" key="5">
    <source>
        <dbReference type="Google" id="ProtNLM"/>
    </source>
</evidence>
<accession>A0A103XT13</accession>
<keyword evidence="2" id="KW-0349">Heme</keyword>
<dbReference type="Gramene" id="KVH96334">
    <property type="protein sequence ID" value="KVH96334"/>
    <property type="gene ID" value="Ccrd_001584"/>
</dbReference>
<evidence type="ECO:0000256" key="1">
    <source>
        <dbReference type="ARBA" id="ARBA00023002"/>
    </source>
</evidence>
<dbReference type="Gene3D" id="1.10.630.10">
    <property type="entry name" value="Cytochrome P450"/>
    <property type="match status" value="1"/>
</dbReference>
<dbReference type="STRING" id="59895.A0A103XT13"/>
<keyword evidence="2" id="KW-0479">Metal-binding</keyword>
<dbReference type="PANTHER" id="PTHR47945:SF5">
    <property type="entry name" value="CYTOCHROME P450 84A1-RELATED"/>
    <property type="match status" value="1"/>
</dbReference>
<keyword evidence="4" id="KW-1185">Reference proteome</keyword>
<keyword evidence="1" id="KW-0560">Oxidoreductase</keyword>
<dbReference type="GO" id="GO:0016705">
    <property type="term" value="F:oxidoreductase activity, acting on paired donors, with incorporation or reduction of molecular oxygen"/>
    <property type="evidence" value="ECO:0007669"/>
    <property type="project" value="InterPro"/>
</dbReference>
<proteinExistence type="predicted"/>
<reference evidence="3 4" key="1">
    <citation type="journal article" date="2016" name="Sci. Rep.">
        <title>The genome sequence of the outbreeding globe artichoke constructed de novo incorporating a phase-aware low-pass sequencing strategy of F1 progeny.</title>
        <authorList>
            <person name="Scaglione D."/>
            <person name="Reyes-Chin-Wo S."/>
            <person name="Acquadro A."/>
            <person name="Froenicke L."/>
            <person name="Portis E."/>
            <person name="Beitel C."/>
            <person name="Tirone M."/>
            <person name="Mauro R."/>
            <person name="Lo Monaco A."/>
            <person name="Mauromicale G."/>
            <person name="Faccioli P."/>
            <person name="Cattivelli L."/>
            <person name="Rieseberg L."/>
            <person name="Michelmore R."/>
            <person name="Lanteri S."/>
        </authorList>
    </citation>
    <scope>NUCLEOTIDE SEQUENCE [LARGE SCALE GENOMIC DNA]</scope>
    <source>
        <strain evidence="3">2C</strain>
    </source>
</reference>